<dbReference type="EMBL" id="CAJOBE010000118">
    <property type="protein sequence ID" value="CAF3573340.1"/>
    <property type="molecule type" value="Genomic_DNA"/>
</dbReference>
<evidence type="ECO:0000313" key="3">
    <source>
        <dbReference type="EMBL" id="CAF3573340.1"/>
    </source>
</evidence>
<evidence type="ECO:0000313" key="4">
    <source>
        <dbReference type="Proteomes" id="UP000663889"/>
    </source>
</evidence>
<keyword evidence="1" id="KW-0812">Transmembrane</keyword>
<dbReference type="AlphaFoldDB" id="A0A814EY22"/>
<organism evidence="2 4">
    <name type="scientific">Rotaria sordida</name>
    <dbReference type="NCBI Taxonomy" id="392033"/>
    <lineage>
        <taxon>Eukaryota</taxon>
        <taxon>Metazoa</taxon>
        <taxon>Spiralia</taxon>
        <taxon>Gnathifera</taxon>
        <taxon>Rotifera</taxon>
        <taxon>Eurotatoria</taxon>
        <taxon>Bdelloidea</taxon>
        <taxon>Philodinida</taxon>
        <taxon>Philodinidae</taxon>
        <taxon>Rotaria</taxon>
    </lineage>
</organism>
<accession>A0A814EY22</accession>
<comment type="caution">
    <text evidence="2">The sequence shown here is derived from an EMBL/GenBank/DDBJ whole genome shotgun (WGS) entry which is preliminary data.</text>
</comment>
<name>A0A814EY22_9BILA</name>
<proteinExistence type="predicted"/>
<evidence type="ECO:0000313" key="2">
    <source>
        <dbReference type="EMBL" id="CAF0978395.1"/>
    </source>
</evidence>
<protein>
    <submittedName>
        <fullName evidence="2">Uncharacterized protein</fullName>
    </submittedName>
</protein>
<evidence type="ECO:0000256" key="1">
    <source>
        <dbReference type="SAM" id="Phobius"/>
    </source>
</evidence>
<gene>
    <name evidence="3" type="ORF">FNK824_LOCUS2060</name>
    <name evidence="2" type="ORF">SEV965_LOCUS9626</name>
</gene>
<keyword evidence="1" id="KW-0472">Membrane</keyword>
<dbReference type="Proteomes" id="UP000663889">
    <property type="component" value="Unassembled WGS sequence"/>
</dbReference>
<dbReference type="Proteomes" id="UP000663874">
    <property type="component" value="Unassembled WGS sequence"/>
</dbReference>
<keyword evidence="1" id="KW-1133">Transmembrane helix</keyword>
<dbReference type="EMBL" id="CAJNOU010000379">
    <property type="protein sequence ID" value="CAF0978395.1"/>
    <property type="molecule type" value="Genomic_DNA"/>
</dbReference>
<sequence>MNCSTTTDIQNRYFLIGNFGALVFMIIYIGFYGMGMIVYFTCQFMNESRDNHENKIPDEFFSTFHHINERQEIYNQLTDENLIKKLYKIYYSNEPNNSKLIEEKVNQCSKKYHLKIQNLKSRHAYYVIETLTPPTLTTISYTN</sequence>
<feature type="transmembrane region" description="Helical" evidence="1">
    <location>
        <begin position="20"/>
        <end position="42"/>
    </location>
</feature>
<reference evidence="2" key="1">
    <citation type="submission" date="2021-02" db="EMBL/GenBank/DDBJ databases">
        <authorList>
            <person name="Nowell W R."/>
        </authorList>
    </citation>
    <scope>NUCLEOTIDE SEQUENCE</scope>
</reference>